<evidence type="ECO:0000313" key="4">
    <source>
        <dbReference type="Proteomes" id="UP000001554"/>
    </source>
</evidence>
<dbReference type="Proteomes" id="UP000001554">
    <property type="component" value="Chromosome 2"/>
</dbReference>
<dbReference type="GeneID" id="118410422"/>
<evidence type="ECO:0000313" key="3">
    <source>
        <dbReference type="EMBL" id="EEN58087.1"/>
    </source>
</evidence>
<sequence>MKSSCLIVMLLLGTALSHLGCAAAPTFDAETESKLMSVLKAAKGLKWNKQLEKGMETIVEDEESDKDPEKESDTVKDEIAMAFKRVLMLDPAAELQLKDQFRSILGSEKAEAVFEEAEKIMMEELQEEKKINKELDFNKNQKKAFNKLVKDVEHGKDPLHERNKIEKRIKEDAARILSLSPDEQEEEKSRFYAEYGEETGERVFQAIKIIHEEAVKKGAATKVAQEELHGPATAAS</sequence>
<feature type="signal peptide" evidence="2">
    <location>
        <begin position="1"/>
        <end position="17"/>
    </location>
</feature>
<evidence type="ECO:0000256" key="1">
    <source>
        <dbReference type="SAM" id="Coils"/>
    </source>
</evidence>
<proteinExistence type="predicted"/>
<reference evidence="3" key="1">
    <citation type="journal article" date="2008" name="Nature">
        <title>The amphioxus genome and the evolution of the chordate karyotype.</title>
        <authorList>
            <consortium name="US DOE Joint Genome Institute (JGI-PGF)"/>
            <person name="Putnam N.H."/>
            <person name="Butts T."/>
            <person name="Ferrier D.E.K."/>
            <person name="Furlong R.F."/>
            <person name="Hellsten U."/>
            <person name="Kawashima T."/>
            <person name="Robinson-Rechavi M."/>
            <person name="Shoguchi E."/>
            <person name="Terry A."/>
            <person name="Yu J.-K."/>
            <person name="Benito-Gutierrez E.L."/>
            <person name="Dubchak I."/>
            <person name="Garcia-Fernandez J."/>
            <person name="Gibson-Brown J.J."/>
            <person name="Grigoriev I.V."/>
            <person name="Horton A.C."/>
            <person name="de Jong P.J."/>
            <person name="Jurka J."/>
            <person name="Kapitonov V.V."/>
            <person name="Kohara Y."/>
            <person name="Kuroki Y."/>
            <person name="Lindquist E."/>
            <person name="Lucas S."/>
            <person name="Osoegawa K."/>
            <person name="Pennacchio L.A."/>
            <person name="Salamov A.A."/>
            <person name="Satou Y."/>
            <person name="Sauka-Spengler T."/>
            <person name="Schmutz J."/>
            <person name="Shin-I T."/>
            <person name="Toyoda A."/>
            <person name="Bronner-Fraser M."/>
            <person name="Fujiyama A."/>
            <person name="Holland L.Z."/>
            <person name="Holland P.W.H."/>
            <person name="Satoh N."/>
            <person name="Rokhsar D.S."/>
        </authorList>
    </citation>
    <scope>NUCLEOTIDE SEQUENCE [LARGE SCALE GENOMIC DNA]</scope>
    <source>
        <strain evidence="3">S238N-H82</strain>
        <tissue evidence="3">Testes</tissue>
    </source>
</reference>
<feature type="coiled-coil region" evidence="1">
    <location>
        <begin position="107"/>
        <end position="134"/>
    </location>
</feature>
<name>C3YNX7_BRAFL</name>
<dbReference type="KEGG" id="bfo:118410422"/>
<dbReference type="RefSeq" id="XP_035668030.1">
    <property type="nucleotide sequence ID" value="XM_035812137.1"/>
</dbReference>
<dbReference type="InParanoid" id="C3YNX7"/>
<dbReference type="AlphaFoldDB" id="C3YNX7"/>
<reference evidence="5" key="3">
    <citation type="submission" date="2025-04" db="UniProtKB">
        <authorList>
            <consortium name="RefSeq"/>
        </authorList>
    </citation>
    <scope>IDENTIFICATION</scope>
    <source>
        <strain evidence="5">S238N-H82</strain>
        <tissue evidence="5">Testes</tissue>
    </source>
</reference>
<accession>C3YNX7</accession>
<keyword evidence="1" id="KW-0175">Coiled coil</keyword>
<gene>
    <name evidence="5" type="primary">LOC118410422</name>
    <name evidence="3" type="ORF">BRAFLDRAFT_127348</name>
</gene>
<dbReference type="OrthoDB" id="10049755at2759"/>
<evidence type="ECO:0000313" key="5">
    <source>
        <dbReference type="RefSeq" id="XP_035668030.1"/>
    </source>
</evidence>
<reference evidence="4" key="2">
    <citation type="journal article" date="2020" name="Nat. Ecol. Evol.">
        <title>Deeply conserved synteny resolves early events in vertebrate evolution.</title>
        <authorList>
            <person name="Simakov O."/>
            <person name="Marletaz F."/>
            <person name="Yue J.X."/>
            <person name="O'Connell B."/>
            <person name="Jenkins J."/>
            <person name="Brandt A."/>
            <person name="Calef R."/>
            <person name="Tung C.H."/>
            <person name="Huang T.K."/>
            <person name="Schmutz J."/>
            <person name="Satoh N."/>
            <person name="Yu J.K."/>
            <person name="Putnam N.H."/>
            <person name="Green R.E."/>
            <person name="Rokhsar D.S."/>
        </authorList>
    </citation>
    <scope>NUCLEOTIDE SEQUENCE [LARGE SCALE GENOMIC DNA]</scope>
    <source>
        <strain evidence="4">S238N-H82</strain>
    </source>
</reference>
<protein>
    <submittedName>
        <fullName evidence="5">Uncharacterized protein LOC118410422</fullName>
    </submittedName>
</protein>
<evidence type="ECO:0000256" key="2">
    <source>
        <dbReference type="SAM" id="SignalP"/>
    </source>
</evidence>
<organism>
    <name type="scientific">Branchiostoma floridae</name>
    <name type="common">Florida lancelet</name>
    <name type="synonym">Amphioxus</name>
    <dbReference type="NCBI Taxonomy" id="7739"/>
    <lineage>
        <taxon>Eukaryota</taxon>
        <taxon>Metazoa</taxon>
        <taxon>Chordata</taxon>
        <taxon>Cephalochordata</taxon>
        <taxon>Leptocardii</taxon>
        <taxon>Amphioxiformes</taxon>
        <taxon>Branchiostomatidae</taxon>
        <taxon>Branchiostoma</taxon>
    </lineage>
</organism>
<keyword evidence="4" id="KW-1185">Reference proteome</keyword>
<feature type="chain" id="PRO_5044729223" evidence="2">
    <location>
        <begin position="18"/>
        <end position="236"/>
    </location>
</feature>
<dbReference type="EMBL" id="GG666535">
    <property type="protein sequence ID" value="EEN58087.1"/>
    <property type="molecule type" value="Genomic_DNA"/>
</dbReference>
<keyword evidence="2" id="KW-0732">Signal</keyword>